<keyword evidence="3" id="KW-1185">Reference proteome</keyword>
<evidence type="ECO:0000256" key="1">
    <source>
        <dbReference type="SAM" id="MobiDB-lite"/>
    </source>
</evidence>
<dbReference type="SUPFAM" id="SSF48452">
    <property type="entry name" value="TPR-like"/>
    <property type="match status" value="1"/>
</dbReference>
<feature type="region of interest" description="Disordered" evidence="1">
    <location>
        <begin position="1"/>
        <end position="21"/>
    </location>
</feature>
<reference evidence="2" key="2">
    <citation type="submission" date="2018-03" db="EMBL/GenBank/DDBJ databases">
        <title>The Triticum urartu genome reveals the dynamic nature of wheat genome evolution.</title>
        <authorList>
            <person name="Ling H."/>
            <person name="Ma B."/>
            <person name="Shi X."/>
            <person name="Liu H."/>
            <person name="Dong L."/>
            <person name="Sun H."/>
            <person name="Cao Y."/>
            <person name="Gao Q."/>
            <person name="Zheng S."/>
            <person name="Li Y."/>
            <person name="Yu Y."/>
            <person name="Du H."/>
            <person name="Qi M."/>
            <person name="Li Y."/>
            <person name="Yu H."/>
            <person name="Cui Y."/>
            <person name="Wang N."/>
            <person name="Chen C."/>
            <person name="Wu H."/>
            <person name="Zhao Y."/>
            <person name="Zhang J."/>
            <person name="Li Y."/>
            <person name="Zhou W."/>
            <person name="Zhang B."/>
            <person name="Hu W."/>
            <person name="Eijk M."/>
            <person name="Tang J."/>
            <person name="Witsenboer H."/>
            <person name="Zhao S."/>
            <person name="Li Z."/>
            <person name="Zhang A."/>
            <person name="Wang D."/>
            <person name="Liang C."/>
        </authorList>
    </citation>
    <scope>NUCLEOTIDE SEQUENCE [LARGE SCALE GENOMIC DNA]</scope>
    <source>
        <strain evidence="2">cv. G1812</strain>
    </source>
</reference>
<evidence type="ECO:0008006" key="4">
    <source>
        <dbReference type="Google" id="ProtNLM"/>
    </source>
</evidence>
<dbReference type="EnsemblPlants" id="TuG1812G0400002567.01.T01">
    <property type="protein sequence ID" value="TuG1812G0400002567.01.T01"/>
    <property type="gene ID" value="TuG1812G0400002567.01"/>
</dbReference>
<evidence type="ECO:0000313" key="2">
    <source>
        <dbReference type="EnsemblPlants" id="TuG1812G0400002567.01.T01"/>
    </source>
</evidence>
<evidence type="ECO:0000313" key="3">
    <source>
        <dbReference type="Proteomes" id="UP000015106"/>
    </source>
</evidence>
<dbReference type="InterPro" id="IPR011990">
    <property type="entry name" value="TPR-like_helical_dom_sf"/>
</dbReference>
<organism evidence="2 3">
    <name type="scientific">Triticum urartu</name>
    <name type="common">Red wild einkorn</name>
    <name type="synonym">Crithodium urartu</name>
    <dbReference type="NCBI Taxonomy" id="4572"/>
    <lineage>
        <taxon>Eukaryota</taxon>
        <taxon>Viridiplantae</taxon>
        <taxon>Streptophyta</taxon>
        <taxon>Embryophyta</taxon>
        <taxon>Tracheophyta</taxon>
        <taxon>Spermatophyta</taxon>
        <taxon>Magnoliopsida</taxon>
        <taxon>Liliopsida</taxon>
        <taxon>Poales</taxon>
        <taxon>Poaceae</taxon>
        <taxon>BOP clade</taxon>
        <taxon>Pooideae</taxon>
        <taxon>Triticodae</taxon>
        <taxon>Triticeae</taxon>
        <taxon>Triticinae</taxon>
        <taxon>Triticum</taxon>
    </lineage>
</organism>
<dbReference type="Proteomes" id="UP000015106">
    <property type="component" value="Chromosome 4"/>
</dbReference>
<dbReference type="AlphaFoldDB" id="A0A8R7UA28"/>
<feature type="compositionally biased region" description="Basic and acidic residues" evidence="1">
    <location>
        <begin position="1"/>
        <end position="20"/>
    </location>
</feature>
<reference evidence="3" key="1">
    <citation type="journal article" date="2013" name="Nature">
        <title>Draft genome of the wheat A-genome progenitor Triticum urartu.</title>
        <authorList>
            <person name="Ling H.Q."/>
            <person name="Zhao S."/>
            <person name="Liu D."/>
            <person name="Wang J."/>
            <person name="Sun H."/>
            <person name="Zhang C."/>
            <person name="Fan H."/>
            <person name="Li D."/>
            <person name="Dong L."/>
            <person name="Tao Y."/>
            <person name="Gao C."/>
            <person name="Wu H."/>
            <person name="Li Y."/>
            <person name="Cui Y."/>
            <person name="Guo X."/>
            <person name="Zheng S."/>
            <person name="Wang B."/>
            <person name="Yu K."/>
            <person name="Liang Q."/>
            <person name="Yang W."/>
            <person name="Lou X."/>
            <person name="Chen J."/>
            <person name="Feng M."/>
            <person name="Jian J."/>
            <person name="Zhang X."/>
            <person name="Luo G."/>
            <person name="Jiang Y."/>
            <person name="Liu J."/>
            <person name="Wang Z."/>
            <person name="Sha Y."/>
            <person name="Zhang B."/>
            <person name="Wu H."/>
            <person name="Tang D."/>
            <person name="Shen Q."/>
            <person name="Xue P."/>
            <person name="Zou S."/>
            <person name="Wang X."/>
            <person name="Liu X."/>
            <person name="Wang F."/>
            <person name="Yang Y."/>
            <person name="An X."/>
            <person name="Dong Z."/>
            <person name="Zhang K."/>
            <person name="Zhang X."/>
            <person name="Luo M.C."/>
            <person name="Dvorak J."/>
            <person name="Tong Y."/>
            <person name="Wang J."/>
            <person name="Yang H."/>
            <person name="Li Z."/>
            <person name="Wang D."/>
            <person name="Zhang A."/>
            <person name="Wang J."/>
        </authorList>
    </citation>
    <scope>NUCLEOTIDE SEQUENCE</scope>
    <source>
        <strain evidence="3">cv. G1812</strain>
    </source>
</reference>
<reference evidence="2" key="3">
    <citation type="submission" date="2022-06" db="UniProtKB">
        <authorList>
            <consortium name="EnsemblPlants"/>
        </authorList>
    </citation>
    <scope>IDENTIFICATION</scope>
</reference>
<sequence length="59" mass="6833">MKEYDKAMETYQEGLKHDPSNQELLDGVKRYIQQINKANRGKLYPRGTERETGQSYAGP</sequence>
<name>A0A8R7UA28_TRIUA</name>
<accession>A0A8R7UA28</accession>
<feature type="region of interest" description="Disordered" evidence="1">
    <location>
        <begin position="37"/>
        <end position="59"/>
    </location>
</feature>
<proteinExistence type="predicted"/>
<dbReference type="Gramene" id="TuG1812G0400002567.01.T01">
    <property type="protein sequence ID" value="TuG1812G0400002567.01.T01"/>
    <property type="gene ID" value="TuG1812G0400002567.01"/>
</dbReference>
<protein>
    <recommendedName>
        <fullName evidence="4">Tetratricopeptide repeat protein</fullName>
    </recommendedName>
</protein>